<accession>A0A061DYE8</accession>
<protein>
    <submittedName>
        <fullName evidence="1">Uncharacterized protein</fullName>
    </submittedName>
</protein>
<dbReference type="HOGENOM" id="CLU_2431396_0_0_1"/>
<name>A0A061DYE8_THECC</name>
<gene>
    <name evidence="1" type="ORF">TCM_006455</name>
</gene>
<dbReference type="Proteomes" id="UP000026915">
    <property type="component" value="Chromosome 2"/>
</dbReference>
<keyword evidence="2" id="KW-1185">Reference proteome</keyword>
<proteinExistence type="predicted"/>
<dbReference type="EMBL" id="CM001880">
    <property type="protein sequence ID" value="EOX97447.1"/>
    <property type="molecule type" value="Genomic_DNA"/>
</dbReference>
<reference evidence="1 2" key="1">
    <citation type="journal article" date="2013" name="Genome Biol.">
        <title>The genome sequence of the most widely cultivated cacao type and its use to identify candidate genes regulating pod color.</title>
        <authorList>
            <person name="Motamayor J.C."/>
            <person name="Mockaitis K."/>
            <person name="Schmutz J."/>
            <person name="Haiminen N."/>
            <person name="Iii D.L."/>
            <person name="Cornejo O."/>
            <person name="Findley S.D."/>
            <person name="Zheng P."/>
            <person name="Utro F."/>
            <person name="Royaert S."/>
            <person name="Saski C."/>
            <person name="Jenkins J."/>
            <person name="Podicheti R."/>
            <person name="Zhao M."/>
            <person name="Scheffler B.E."/>
            <person name="Stack J.C."/>
            <person name="Feltus F.A."/>
            <person name="Mustiga G.M."/>
            <person name="Amores F."/>
            <person name="Phillips W."/>
            <person name="Marelli J.P."/>
            <person name="May G.D."/>
            <person name="Shapiro H."/>
            <person name="Ma J."/>
            <person name="Bustamante C.D."/>
            <person name="Schnell R.J."/>
            <person name="Main D."/>
            <person name="Gilbert D."/>
            <person name="Parida L."/>
            <person name="Kuhn D.N."/>
        </authorList>
    </citation>
    <scope>NUCLEOTIDE SEQUENCE [LARGE SCALE GENOMIC DNA]</scope>
    <source>
        <strain evidence="2">cv. Matina 1-6</strain>
    </source>
</reference>
<evidence type="ECO:0000313" key="1">
    <source>
        <dbReference type="EMBL" id="EOX97447.1"/>
    </source>
</evidence>
<sequence>MQYKAICITVILSSSVLFGGLLLGGVLLESIISVYAREESSPQGNMRTHINSQSDFLIPESFFALHPKGECVKGNRTKHETNKKMKKKTKN</sequence>
<dbReference type="InParanoid" id="A0A061DYE8"/>
<dbReference type="Gramene" id="EOX97447">
    <property type="protein sequence ID" value="EOX97447"/>
    <property type="gene ID" value="TCM_006455"/>
</dbReference>
<evidence type="ECO:0000313" key="2">
    <source>
        <dbReference type="Proteomes" id="UP000026915"/>
    </source>
</evidence>
<organism evidence="1 2">
    <name type="scientific">Theobroma cacao</name>
    <name type="common">Cacao</name>
    <name type="synonym">Cocoa</name>
    <dbReference type="NCBI Taxonomy" id="3641"/>
    <lineage>
        <taxon>Eukaryota</taxon>
        <taxon>Viridiplantae</taxon>
        <taxon>Streptophyta</taxon>
        <taxon>Embryophyta</taxon>
        <taxon>Tracheophyta</taxon>
        <taxon>Spermatophyta</taxon>
        <taxon>Magnoliopsida</taxon>
        <taxon>eudicotyledons</taxon>
        <taxon>Gunneridae</taxon>
        <taxon>Pentapetalae</taxon>
        <taxon>rosids</taxon>
        <taxon>malvids</taxon>
        <taxon>Malvales</taxon>
        <taxon>Malvaceae</taxon>
        <taxon>Byttnerioideae</taxon>
        <taxon>Theobroma</taxon>
    </lineage>
</organism>
<dbReference type="AlphaFoldDB" id="A0A061DYE8"/>